<gene>
    <name evidence="15" type="primary">LOC109727471</name>
</gene>
<keyword evidence="8 11" id="KW-0408">Iron</keyword>
<evidence type="ECO:0000256" key="10">
    <source>
        <dbReference type="ARBA" id="ARBA00023136"/>
    </source>
</evidence>
<dbReference type="InterPro" id="IPR002401">
    <property type="entry name" value="Cyt_P450_E_grp-I"/>
</dbReference>
<dbReference type="PRINTS" id="PR00385">
    <property type="entry name" value="P450"/>
</dbReference>
<comment type="similarity">
    <text evidence="2 12">Belongs to the cytochrome P450 family.</text>
</comment>
<evidence type="ECO:0000256" key="6">
    <source>
        <dbReference type="ARBA" id="ARBA00022989"/>
    </source>
</evidence>
<keyword evidence="6 13" id="KW-1133">Transmembrane helix</keyword>
<keyword evidence="5 11" id="KW-0479">Metal-binding</keyword>
<dbReference type="GO" id="GO:0006629">
    <property type="term" value="P:lipid metabolic process"/>
    <property type="evidence" value="ECO:0007669"/>
    <property type="project" value="UniProtKB-ARBA"/>
</dbReference>
<dbReference type="InterPro" id="IPR017972">
    <property type="entry name" value="Cyt_P450_CS"/>
</dbReference>
<evidence type="ECO:0000256" key="12">
    <source>
        <dbReference type="RuleBase" id="RU000461"/>
    </source>
</evidence>
<evidence type="ECO:0000256" key="1">
    <source>
        <dbReference type="ARBA" id="ARBA00004370"/>
    </source>
</evidence>
<evidence type="ECO:0000256" key="7">
    <source>
        <dbReference type="ARBA" id="ARBA00023002"/>
    </source>
</evidence>
<dbReference type="GO" id="GO:0016705">
    <property type="term" value="F:oxidoreductase activity, acting on paired donors, with incorporation or reduction of molecular oxygen"/>
    <property type="evidence" value="ECO:0007669"/>
    <property type="project" value="InterPro"/>
</dbReference>
<evidence type="ECO:0000256" key="5">
    <source>
        <dbReference type="ARBA" id="ARBA00022723"/>
    </source>
</evidence>
<comment type="subcellular location">
    <subcellularLocation>
        <location evidence="1">Membrane</location>
    </subcellularLocation>
</comment>
<dbReference type="AlphaFoldDB" id="A0A6P5GZE5"/>
<reference evidence="15" key="2">
    <citation type="submission" date="2025-08" db="UniProtKB">
        <authorList>
            <consortium name="RefSeq"/>
        </authorList>
    </citation>
    <scope>IDENTIFICATION</scope>
    <source>
        <tissue evidence="15">Leaf</tissue>
    </source>
</reference>
<evidence type="ECO:0000313" key="14">
    <source>
        <dbReference type="Proteomes" id="UP000515123"/>
    </source>
</evidence>
<keyword evidence="14" id="KW-1185">Reference proteome</keyword>
<evidence type="ECO:0000256" key="11">
    <source>
        <dbReference type="PIRSR" id="PIRSR602401-1"/>
    </source>
</evidence>
<evidence type="ECO:0000256" key="2">
    <source>
        <dbReference type="ARBA" id="ARBA00010617"/>
    </source>
</evidence>
<evidence type="ECO:0000313" key="15">
    <source>
        <dbReference type="RefSeq" id="XP_020113197.1"/>
    </source>
</evidence>
<dbReference type="RefSeq" id="XP_020113197.1">
    <property type="nucleotide sequence ID" value="XM_020257608.1"/>
</dbReference>
<dbReference type="PANTHER" id="PTHR24282">
    <property type="entry name" value="CYTOCHROME P450 FAMILY MEMBER"/>
    <property type="match status" value="1"/>
</dbReference>
<proteinExistence type="inferred from homology"/>
<evidence type="ECO:0000256" key="8">
    <source>
        <dbReference type="ARBA" id="ARBA00023004"/>
    </source>
</evidence>
<feature type="binding site" description="axial binding residue" evidence="11">
    <location>
        <position position="469"/>
    </location>
    <ligand>
        <name>heme</name>
        <dbReference type="ChEBI" id="CHEBI:30413"/>
    </ligand>
    <ligandPart>
        <name>Fe</name>
        <dbReference type="ChEBI" id="CHEBI:18248"/>
    </ligandPart>
</feature>
<dbReference type="GO" id="GO:0016020">
    <property type="term" value="C:membrane"/>
    <property type="evidence" value="ECO:0007669"/>
    <property type="project" value="UniProtKB-SubCell"/>
</dbReference>
<evidence type="ECO:0000256" key="4">
    <source>
        <dbReference type="ARBA" id="ARBA00022692"/>
    </source>
</evidence>
<dbReference type="InterPro" id="IPR001128">
    <property type="entry name" value="Cyt_P450"/>
</dbReference>
<dbReference type="InterPro" id="IPR050665">
    <property type="entry name" value="Cytochrome_P450_Monooxygen"/>
</dbReference>
<evidence type="ECO:0000256" key="13">
    <source>
        <dbReference type="SAM" id="Phobius"/>
    </source>
</evidence>
<dbReference type="GeneID" id="109727471"/>
<keyword evidence="4 13" id="KW-0812">Transmembrane</keyword>
<sequence>MELLLQLLLAMGGLLICGFLCSLFSLLWLAPVGVSRRLRRNGFDGPSPNFPFGNLVEMSKKQHGSSSSASATASSCSSSFTNDIHSTVFPYFARWRKTFGKVFIYWLGTEPFLYIADPEFLKVVTSGTLSRKWGKPNVFKKDRKPLFGKGLLMVEGGDWAHHRHIISPAFSCTNLNAMINLMEESTTKMLDSWSKIVASGQKEIDVEREITTNAAEIIAKTSFGLGEENGVRVFKKLRRLQATLFESNRLVGVPFSNLLYLKQTYKAWRLGREIDHLLLAIVEARARKGRGGQDLLSLLLAGEGEGEGKEKARKLTTRELVDECKTFFFGGHETTALALSWTLLLLAMYPEWQAALREEIAEHSAGGSLDSDGLSKLTKMSWVLNEVLRLYSPAPNVQRQAREDIAIGESLVIPKGTNMWVDVVGLHHDASLWGDDVNEFKPERFSAGAGGGCKHRMGFLPFGFGGRICVGRNLTLMEYKIVLSLILKRFSLQLSPKYKHEPRIMLSLRPSNGIQLVINPIN</sequence>
<organism evidence="14 15">
    <name type="scientific">Ananas comosus</name>
    <name type="common">Pineapple</name>
    <name type="synonym">Ananas ananas</name>
    <dbReference type="NCBI Taxonomy" id="4615"/>
    <lineage>
        <taxon>Eukaryota</taxon>
        <taxon>Viridiplantae</taxon>
        <taxon>Streptophyta</taxon>
        <taxon>Embryophyta</taxon>
        <taxon>Tracheophyta</taxon>
        <taxon>Spermatophyta</taxon>
        <taxon>Magnoliopsida</taxon>
        <taxon>Liliopsida</taxon>
        <taxon>Poales</taxon>
        <taxon>Bromeliaceae</taxon>
        <taxon>Bromelioideae</taxon>
        <taxon>Ananas</taxon>
    </lineage>
</organism>
<keyword evidence="7 12" id="KW-0560">Oxidoreductase</keyword>
<dbReference type="Gene3D" id="1.10.630.10">
    <property type="entry name" value="Cytochrome P450"/>
    <property type="match status" value="1"/>
</dbReference>
<accession>A0A6P5GZE5</accession>
<keyword evidence="3 11" id="KW-0349">Heme</keyword>
<evidence type="ECO:0000256" key="3">
    <source>
        <dbReference type="ARBA" id="ARBA00022617"/>
    </source>
</evidence>
<name>A0A6P5GZE5_ANACO</name>
<dbReference type="InterPro" id="IPR036396">
    <property type="entry name" value="Cyt_P450_sf"/>
</dbReference>
<dbReference type="GO" id="GO:0004497">
    <property type="term" value="F:monooxygenase activity"/>
    <property type="evidence" value="ECO:0007669"/>
    <property type="project" value="UniProtKB-KW"/>
</dbReference>
<dbReference type="SUPFAM" id="SSF48264">
    <property type="entry name" value="Cytochrome P450"/>
    <property type="match status" value="1"/>
</dbReference>
<feature type="transmembrane region" description="Helical" evidence="13">
    <location>
        <begin position="6"/>
        <end position="30"/>
    </location>
</feature>
<dbReference type="Proteomes" id="UP000515123">
    <property type="component" value="Linkage group 22"/>
</dbReference>
<dbReference type="Pfam" id="PF00067">
    <property type="entry name" value="p450"/>
    <property type="match status" value="1"/>
</dbReference>
<protein>
    <submittedName>
        <fullName evidence="15">Cytokinin hydroxylase</fullName>
    </submittedName>
</protein>
<dbReference type="PRINTS" id="PR00463">
    <property type="entry name" value="EP450I"/>
</dbReference>
<dbReference type="GO" id="GO:0020037">
    <property type="term" value="F:heme binding"/>
    <property type="evidence" value="ECO:0007669"/>
    <property type="project" value="InterPro"/>
</dbReference>
<keyword evidence="10 13" id="KW-0472">Membrane</keyword>
<dbReference type="GO" id="GO:0005506">
    <property type="term" value="F:iron ion binding"/>
    <property type="evidence" value="ECO:0007669"/>
    <property type="project" value="InterPro"/>
</dbReference>
<reference evidence="14" key="1">
    <citation type="journal article" date="2015" name="Nat. Genet.">
        <title>The pineapple genome and the evolution of CAM photosynthesis.</title>
        <authorList>
            <person name="Ming R."/>
            <person name="VanBuren R."/>
            <person name="Wai C.M."/>
            <person name="Tang H."/>
            <person name="Schatz M.C."/>
            <person name="Bowers J.E."/>
            <person name="Lyons E."/>
            <person name="Wang M.L."/>
            <person name="Chen J."/>
            <person name="Biggers E."/>
            <person name="Zhang J."/>
            <person name="Huang L."/>
            <person name="Zhang L."/>
            <person name="Miao W."/>
            <person name="Zhang J."/>
            <person name="Ye Z."/>
            <person name="Miao C."/>
            <person name="Lin Z."/>
            <person name="Wang H."/>
            <person name="Zhou H."/>
            <person name="Yim W.C."/>
            <person name="Priest H.D."/>
            <person name="Zheng C."/>
            <person name="Woodhouse M."/>
            <person name="Edger P.P."/>
            <person name="Guyot R."/>
            <person name="Guo H.B."/>
            <person name="Guo H."/>
            <person name="Zheng G."/>
            <person name="Singh R."/>
            <person name="Sharma A."/>
            <person name="Min X."/>
            <person name="Zheng Y."/>
            <person name="Lee H."/>
            <person name="Gurtowski J."/>
            <person name="Sedlazeck F.J."/>
            <person name="Harkess A."/>
            <person name="McKain M.R."/>
            <person name="Liao Z."/>
            <person name="Fang J."/>
            <person name="Liu J."/>
            <person name="Zhang X."/>
            <person name="Zhang Q."/>
            <person name="Hu W."/>
            <person name="Qin Y."/>
            <person name="Wang K."/>
            <person name="Chen L.Y."/>
            <person name="Shirley N."/>
            <person name="Lin Y.R."/>
            <person name="Liu L.Y."/>
            <person name="Hernandez A.G."/>
            <person name="Wright C.L."/>
            <person name="Bulone V."/>
            <person name="Tuskan G.A."/>
            <person name="Heath K."/>
            <person name="Zee F."/>
            <person name="Moore P.H."/>
            <person name="Sunkar R."/>
            <person name="Leebens-Mack J.H."/>
            <person name="Mockler T."/>
            <person name="Bennetzen J.L."/>
            <person name="Freeling M."/>
            <person name="Sankoff D."/>
            <person name="Paterson A.H."/>
            <person name="Zhu X."/>
            <person name="Yang X."/>
            <person name="Smith J.A."/>
            <person name="Cushman J.C."/>
            <person name="Paull R.E."/>
            <person name="Yu Q."/>
        </authorList>
    </citation>
    <scope>NUCLEOTIDE SEQUENCE [LARGE SCALE GENOMIC DNA]</scope>
    <source>
        <strain evidence="14">cv. F153</strain>
    </source>
</reference>
<dbReference type="OrthoDB" id="1470350at2759"/>
<dbReference type="PANTHER" id="PTHR24282:SF15">
    <property type="entry name" value="CYTOCHROME P450, FAMILY 715, SUBFAMILY A, POLYPEPTIDE 1"/>
    <property type="match status" value="1"/>
</dbReference>
<evidence type="ECO:0000256" key="9">
    <source>
        <dbReference type="ARBA" id="ARBA00023033"/>
    </source>
</evidence>
<comment type="cofactor">
    <cofactor evidence="11">
        <name>heme</name>
        <dbReference type="ChEBI" id="CHEBI:30413"/>
    </cofactor>
</comment>
<dbReference type="PROSITE" id="PS00086">
    <property type="entry name" value="CYTOCHROME_P450"/>
    <property type="match status" value="1"/>
</dbReference>
<keyword evidence="9 12" id="KW-0503">Monooxygenase</keyword>